<dbReference type="SUPFAM" id="SSF53756">
    <property type="entry name" value="UDP-Glycosyltransferase/glycogen phosphorylase"/>
    <property type="match status" value="1"/>
</dbReference>
<proteinExistence type="predicted"/>
<evidence type="ECO:0000313" key="5">
    <source>
        <dbReference type="Proteomes" id="UP000236642"/>
    </source>
</evidence>
<dbReference type="EC" id="2.4.1.250" evidence="4"/>
<feature type="domain" description="Glycosyltransferase subfamily 4-like N-terminal" evidence="3">
    <location>
        <begin position="17"/>
        <end position="174"/>
    </location>
</feature>
<dbReference type="GO" id="GO:0009103">
    <property type="term" value="P:lipopolysaccharide biosynthetic process"/>
    <property type="evidence" value="ECO:0007669"/>
    <property type="project" value="TreeGrafter"/>
</dbReference>
<keyword evidence="4" id="KW-0328">Glycosyltransferase</keyword>
<evidence type="ECO:0000259" key="3">
    <source>
        <dbReference type="Pfam" id="PF13439"/>
    </source>
</evidence>
<dbReference type="AlphaFoldDB" id="A0A2H5Y5A9"/>
<dbReference type="InterPro" id="IPR028098">
    <property type="entry name" value="Glyco_trans_4-like_N"/>
</dbReference>
<evidence type="ECO:0000259" key="2">
    <source>
        <dbReference type="Pfam" id="PF00534"/>
    </source>
</evidence>
<evidence type="ECO:0000256" key="1">
    <source>
        <dbReference type="ARBA" id="ARBA00022679"/>
    </source>
</evidence>
<dbReference type="PANTHER" id="PTHR46401:SF2">
    <property type="entry name" value="GLYCOSYLTRANSFERASE WBBK-RELATED"/>
    <property type="match status" value="1"/>
</dbReference>
<reference evidence="5" key="1">
    <citation type="submission" date="2017-09" db="EMBL/GenBank/DDBJ databases">
        <title>Metaegenomics of thermophilic ammonia-oxidizing enrichment culture.</title>
        <authorList>
            <person name="Kato S."/>
            <person name="Suzuki K."/>
        </authorList>
    </citation>
    <scope>NUCLEOTIDE SEQUENCE [LARGE SCALE GENOMIC DNA]</scope>
</reference>
<gene>
    <name evidence="4" type="primary">mshA_4</name>
    <name evidence="4" type="ORF">HRbin22_00880</name>
</gene>
<sequence>MTPVVVDVSPAVHHRAGLGRYAAELVKALVPLLPGGLAIFYHDAGRADLFPPLDALPARPCSLPAKPWRLQVMLADLFRRPMDACIGPARLFHATDHLLPPFRALPSVFTLHDLIFRLYPETHMPLNRWFLTLMMPRFLRRADAIIAVSECTRRDAVRWYRIPEDRIHVIYEGVGARFRPAPPEALAAIRARYFLPDRFILYVGTIEPRKNLPTLFAAYRMLLERWPDLGLVVAGRPGWLTKGTFRALRDLGLEGRVRFLGYVPDEDLPALYSAAAVFAFPSRYEGFGLPPLEAMACGTPVVVSDTSSLPEIVGEAGLRVPPDRPADWVAALAAVLSDASLRAHLRGMGLRQAARFRWSETAERTVAVYERVLRSRGVAGVIRERGAMDP</sequence>
<accession>A0A2H5Y5A9</accession>
<keyword evidence="1 4" id="KW-0808">Transferase</keyword>
<protein>
    <submittedName>
        <fullName evidence="4">D-inositol 3-phosphate glycosyltransferase</fullName>
        <ecNumber evidence="4">2.4.1.250</ecNumber>
    </submittedName>
</protein>
<dbReference type="Pfam" id="PF00534">
    <property type="entry name" value="Glycos_transf_1"/>
    <property type="match status" value="1"/>
</dbReference>
<dbReference type="GO" id="GO:0102710">
    <property type="term" value="F:D-inositol-3-phosphate glycosyltransferase activity"/>
    <property type="evidence" value="ECO:0007669"/>
    <property type="project" value="UniProtKB-EC"/>
</dbReference>
<organism evidence="4 5">
    <name type="scientific">Candidatus Thermoflexus japonica</name>
    <dbReference type="NCBI Taxonomy" id="2035417"/>
    <lineage>
        <taxon>Bacteria</taxon>
        <taxon>Bacillati</taxon>
        <taxon>Chloroflexota</taxon>
        <taxon>Thermoflexia</taxon>
        <taxon>Thermoflexales</taxon>
        <taxon>Thermoflexaceae</taxon>
        <taxon>Thermoflexus</taxon>
    </lineage>
</organism>
<dbReference type="FunFam" id="3.40.50.2000:FF:000119">
    <property type="entry name" value="Glycosyl transferase group 1"/>
    <property type="match status" value="1"/>
</dbReference>
<comment type="caution">
    <text evidence="4">The sequence shown here is derived from an EMBL/GenBank/DDBJ whole genome shotgun (WGS) entry which is preliminary data.</text>
</comment>
<dbReference type="PANTHER" id="PTHR46401">
    <property type="entry name" value="GLYCOSYLTRANSFERASE WBBK-RELATED"/>
    <property type="match status" value="1"/>
</dbReference>
<dbReference type="Pfam" id="PF13439">
    <property type="entry name" value="Glyco_transf_4"/>
    <property type="match status" value="1"/>
</dbReference>
<dbReference type="EMBL" id="BEHY01000014">
    <property type="protein sequence ID" value="GBD08639.1"/>
    <property type="molecule type" value="Genomic_DNA"/>
</dbReference>
<dbReference type="InterPro" id="IPR001296">
    <property type="entry name" value="Glyco_trans_1"/>
</dbReference>
<name>A0A2H5Y5A9_9CHLR</name>
<dbReference type="Gene3D" id="3.40.50.2000">
    <property type="entry name" value="Glycogen Phosphorylase B"/>
    <property type="match status" value="2"/>
</dbReference>
<feature type="domain" description="Glycosyl transferase family 1" evidence="2">
    <location>
        <begin position="197"/>
        <end position="345"/>
    </location>
</feature>
<evidence type="ECO:0000313" key="4">
    <source>
        <dbReference type="EMBL" id="GBD08639.1"/>
    </source>
</evidence>
<dbReference type="Proteomes" id="UP000236642">
    <property type="component" value="Unassembled WGS sequence"/>
</dbReference>
<dbReference type="CDD" id="cd03809">
    <property type="entry name" value="GT4_MtfB-like"/>
    <property type="match status" value="1"/>
</dbReference>